<evidence type="ECO:0000313" key="3">
    <source>
        <dbReference type="EMBL" id="ADV15275.1"/>
    </source>
</evidence>
<dbReference type="InterPro" id="IPR050570">
    <property type="entry name" value="Cell_wall_metabolism_enzyme"/>
</dbReference>
<protein>
    <submittedName>
        <fullName evidence="3">Peptidase M23</fullName>
    </submittedName>
</protein>
<dbReference type="CDD" id="cd12797">
    <property type="entry name" value="M23_peptidase"/>
    <property type="match status" value="1"/>
</dbReference>
<dbReference type="Proteomes" id="UP000007471">
    <property type="component" value="Plasmid pMESCI01"/>
</dbReference>
<evidence type="ECO:0000259" key="2">
    <source>
        <dbReference type="Pfam" id="PF01551"/>
    </source>
</evidence>
<feature type="chain" id="PRO_5003227997" evidence="1">
    <location>
        <begin position="25"/>
        <end position="390"/>
    </location>
</feature>
<geneLocation type="plasmid" evidence="3 4">
    <name>pMESCI01</name>
</geneLocation>
<dbReference type="EMBL" id="CP002448">
    <property type="protein sequence ID" value="ADV15275.1"/>
    <property type="molecule type" value="Genomic_DNA"/>
</dbReference>
<feature type="signal peptide" evidence="1">
    <location>
        <begin position="1"/>
        <end position="24"/>
    </location>
</feature>
<dbReference type="Pfam" id="PF01551">
    <property type="entry name" value="Peptidase_M23"/>
    <property type="match status" value="1"/>
</dbReference>
<dbReference type="InterPro" id="IPR011055">
    <property type="entry name" value="Dup_hybrid_motif"/>
</dbReference>
<dbReference type="AlphaFoldDB" id="E8TPP0"/>
<evidence type="ECO:0000256" key="1">
    <source>
        <dbReference type="SAM" id="SignalP"/>
    </source>
</evidence>
<dbReference type="Gene3D" id="2.70.70.10">
    <property type="entry name" value="Glucose Permease (Domain IIA)"/>
    <property type="match status" value="1"/>
</dbReference>
<accession>E8TPP0</accession>
<name>E8TPP0_MESCW</name>
<gene>
    <name evidence="3" type="ordered locus">Mesci_6282</name>
</gene>
<sequence length="390" mass="41463">MRVPIWLLSTFVLLLATFPSGVHAASDNPKLTPLVAEIIAPPHVIPGSDGRRHIVYELAVTNITGGDVRFEKLKVVDADSGAPLAELGPDELRTRVTPGASRGNENRELAAYQFAVIFLHVVLADGAAVPARITHEITAFFAVIGADMTVTIGEGAVVAKAPVALGPPLRGKGYVAADGCCDSIRHVRALLSLDGKFYLAQRFAIDWEQIDDNNTLVVGDLKVPANYHIYGKPILAVADGTVVGTRDDLQDQVPGALPANLPIDEADGNFVVLDIGSGLFVNYAHMRPGSIKVKLGDKVQRGDQIGEVGNTGNSQAPHLHLHVMDSASPLASDGLPYVFDSFTITAVGEATEDFDMAEATGSPMTLTPRVPPQKLEDVLPLDLSVVDWPQ</sequence>
<dbReference type="SUPFAM" id="SSF51261">
    <property type="entry name" value="Duplicated hybrid motif"/>
    <property type="match status" value="1"/>
</dbReference>
<organism evidence="3 4">
    <name type="scientific">Mesorhizobium ciceri biovar biserrulae (strain HAMBI 2942 / LMG 23838 / WSM1271)</name>
    <dbReference type="NCBI Taxonomy" id="765698"/>
    <lineage>
        <taxon>Bacteria</taxon>
        <taxon>Pseudomonadati</taxon>
        <taxon>Pseudomonadota</taxon>
        <taxon>Alphaproteobacteria</taxon>
        <taxon>Hyphomicrobiales</taxon>
        <taxon>Phyllobacteriaceae</taxon>
        <taxon>Mesorhizobium</taxon>
    </lineage>
</organism>
<dbReference type="InterPro" id="IPR016047">
    <property type="entry name" value="M23ase_b-sheet_dom"/>
</dbReference>
<dbReference type="KEGG" id="mci:Mesci_6282"/>
<dbReference type="PANTHER" id="PTHR21666">
    <property type="entry name" value="PEPTIDASE-RELATED"/>
    <property type="match status" value="1"/>
</dbReference>
<dbReference type="OrthoDB" id="5489603at2"/>
<feature type="domain" description="M23ase beta-sheet core" evidence="2">
    <location>
        <begin position="230"/>
        <end position="329"/>
    </location>
</feature>
<dbReference type="HOGENOM" id="CLU_044200_0_0_5"/>
<reference evidence="4" key="1">
    <citation type="submission" date="2011-01" db="EMBL/GenBank/DDBJ databases">
        <title>Complete sequence of plasmid of Mesorhizobium ciceri bv. biserrulae WSM1271.</title>
        <authorList>
            <person name="Lucas S."/>
            <person name="Copeland A."/>
            <person name="Lapidus A."/>
            <person name="Cheng J.-F."/>
            <person name="Goodwin L."/>
            <person name="Pitluck S."/>
            <person name="Teshima H."/>
            <person name="Detter J.C."/>
            <person name="Han C."/>
            <person name="Tapia R."/>
            <person name="Land M."/>
            <person name="Hauser L."/>
            <person name="Kyrpides N."/>
            <person name="Ivanova N."/>
            <person name="Nandasena K."/>
            <person name="Reeve W.G."/>
            <person name="Howieson J.G."/>
            <person name="O'Hara G."/>
            <person name="Tiwari R.P."/>
            <person name="Woyke T."/>
        </authorList>
    </citation>
    <scope>NUCLEOTIDE SEQUENCE [LARGE SCALE GENOMIC DNA]</scope>
    <source>
        <strain evidence="4">HAMBI 2942 / LMG 23838 / WSM1271</strain>
        <plasmid evidence="4">Plasmid pMESCI01</plasmid>
    </source>
</reference>
<keyword evidence="3" id="KW-0614">Plasmid</keyword>
<evidence type="ECO:0000313" key="4">
    <source>
        <dbReference type="Proteomes" id="UP000007471"/>
    </source>
</evidence>
<dbReference type="PANTHER" id="PTHR21666:SF270">
    <property type="entry name" value="MUREIN HYDROLASE ACTIVATOR ENVC"/>
    <property type="match status" value="1"/>
</dbReference>
<dbReference type="GO" id="GO:0004222">
    <property type="term" value="F:metalloendopeptidase activity"/>
    <property type="evidence" value="ECO:0007669"/>
    <property type="project" value="TreeGrafter"/>
</dbReference>
<keyword evidence="1" id="KW-0732">Signal</keyword>
<dbReference type="RefSeq" id="WP_013525221.1">
    <property type="nucleotide sequence ID" value="NC_014918.1"/>
</dbReference>
<dbReference type="eggNOG" id="COG0739">
    <property type="taxonomic scope" value="Bacteria"/>
</dbReference>
<dbReference type="PATRIC" id="fig|765698.3.peg.228"/>
<proteinExistence type="predicted"/>